<protein>
    <submittedName>
        <fullName evidence="2">Helix-turn-helix domain-containing protein</fullName>
    </submittedName>
</protein>
<organism evidence="2 3">
    <name type="scientific">Peiella sedimenti</name>
    <dbReference type="NCBI Taxonomy" id="3061083"/>
    <lineage>
        <taxon>Bacteria</taxon>
        <taxon>Pseudomonadati</taxon>
        <taxon>Pseudomonadota</taxon>
        <taxon>Alphaproteobacteria</taxon>
        <taxon>Caulobacterales</taxon>
        <taxon>Caulobacteraceae</taxon>
        <taxon>Peiella</taxon>
    </lineage>
</organism>
<name>A0ABT8SP91_9CAUL</name>
<evidence type="ECO:0000313" key="3">
    <source>
        <dbReference type="Proteomes" id="UP001169063"/>
    </source>
</evidence>
<dbReference type="InterPro" id="IPR010982">
    <property type="entry name" value="Lambda_DNA-bd_dom_sf"/>
</dbReference>
<reference evidence="2" key="1">
    <citation type="submission" date="2023-07" db="EMBL/GenBank/DDBJ databases">
        <title>Brevundimonas soil sp. nov., isolated from the soil of chemical plant.</title>
        <authorList>
            <person name="Wu N."/>
        </authorList>
    </citation>
    <scope>NUCLEOTIDE SEQUENCE</scope>
    <source>
        <strain evidence="2">XZ-24</strain>
    </source>
</reference>
<dbReference type="SUPFAM" id="SSF51306">
    <property type="entry name" value="LexA/Signal peptidase"/>
    <property type="match status" value="1"/>
</dbReference>
<proteinExistence type="predicted"/>
<dbReference type="RefSeq" id="WP_302110828.1">
    <property type="nucleotide sequence ID" value="NZ_JAUKTR010000006.1"/>
</dbReference>
<dbReference type="InterPro" id="IPR036286">
    <property type="entry name" value="LexA/Signal_pep-like_sf"/>
</dbReference>
<gene>
    <name evidence="2" type="ORF">Q0812_13260</name>
</gene>
<dbReference type="SUPFAM" id="SSF47413">
    <property type="entry name" value="lambda repressor-like DNA-binding domains"/>
    <property type="match status" value="1"/>
</dbReference>
<feature type="domain" description="HTH cro/C1-type" evidence="1">
    <location>
        <begin position="8"/>
        <end position="62"/>
    </location>
</feature>
<dbReference type="InterPro" id="IPR001387">
    <property type="entry name" value="Cro/C1-type_HTH"/>
</dbReference>
<dbReference type="PROSITE" id="PS50943">
    <property type="entry name" value="HTH_CROC1"/>
    <property type="match status" value="1"/>
</dbReference>
<comment type="caution">
    <text evidence="2">The sequence shown here is derived from an EMBL/GenBank/DDBJ whole genome shotgun (WGS) entry which is preliminary data.</text>
</comment>
<accession>A0ABT8SP91</accession>
<sequence>MSTPGERLREKRREMGLSAADLAARVGRSEAAVRNQENGTNGIPAGLAVKYAAILGTSVGYLLDGVDRKRRDERVVPRFLPVRHRVAGGLWYEVDEFAQDFPEPPRAIVPDDRYAEWPQWLELVQGDSVDKRIAPGGYAHVVDAIEMGYKPKEGDLVVVERRRSGGQIRERTIKEVKLNGRGVELWPCSNNPKWSTPVVLGGDDEDVEAEIVGKVIGAYVGF</sequence>
<dbReference type="EMBL" id="JAUKTR010000006">
    <property type="protein sequence ID" value="MDO1560397.1"/>
    <property type="molecule type" value="Genomic_DNA"/>
</dbReference>
<dbReference type="Gene3D" id="2.10.109.10">
    <property type="entry name" value="Umud Fragment, subunit A"/>
    <property type="match status" value="1"/>
</dbReference>
<keyword evidence="3" id="KW-1185">Reference proteome</keyword>
<dbReference type="Proteomes" id="UP001169063">
    <property type="component" value="Unassembled WGS sequence"/>
</dbReference>
<dbReference type="SMART" id="SM00530">
    <property type="entry name" value="HTH_XRE"/>
    <property type="match status" value="1"/>
</dbReference>
<evidence type="ECO:0000313" key="2">
    <source>
        <dbReference type="EMBL" id="MDO1560397.1"/>
    </source>
</evidence>
<evidence type="ECO:0000259" key="1">
    <source>
        <dbReference type="PROSITE" id="PS50943"/>
    </source>
</evidence>
<dbReference type="Pfam" id="PF01381">
    <property type="entry name" value="HTH_3"/>
    <property type="match status" value="1"/>
</dbReference>
<dbReference type="Gene3D" id="1.10.260.40">
    <property type="entry name" value="lambda repressor-like DNA-binding domains"/>
    <property type="match status" value="1"/>
</dbReference>
<dbReference type="CDD" id="cd00093">
    <property type="entry name" value="HTH_XRE"/>
    <property type="match status" value="1"/>
</dbReference>